<protein>
    <submittedName>
        <fullName evidence="1">Uncharacterized protein</fullName>
    </submittedName>
</protein>
<comment type="caution">
    <text evidence="1">The sequence shown here is derived from an EMBL/GenBank/DDBJ whole genome shotgun (WGS) entry which is preliminary data.</text>
</comment>
<evidence type="ECO:0000313" key="1">
    <source>
        <dbReference type="EMBL" id="KAJ8675637.1"/>
    </source>
</evidence>
<dbReference type="EMBL" id="CM056742">
    <property type="protein sequence ID" value="KAJ8675637.1"/>
    <property type="molecule type" value="Genomic_DNA"/>
</dbReference>
<keyword evidence="2" id="KW-1185">Reference proteome</keyword>
<organism evidence="1 2">
    <name type="scientific">Eretmocerus hayati</name>
    <dbReference type="NCBI Taxonomy" id="131215"/>
    <lineage>
        <taxon>Eukaryota</taxon>
        <taxon>Metazoa</taxon>
        <taxon>Ecdysozoa</taxon>
        <taxon>Arthropoda</taxon>
        <taxon>Hexapoda</taxon>
        <taxon>Insecta</taxon>
        <taxon>Pterygota</taxon>
        <taxon>Neoptera</taxon>
        <taxon>Endopterygota</taxon>
        <taxon>Hymenoptera</taxon>
        <taxon>Apocrita</taxon>
        <taxon>Proctotrupomorpha</taxon>
        <taxon>Chalcidoidea</taxon>
        <taxon>Aphelinidae</taxon>
        <taxon>Aphelininae</taxon>
        <taxon>Eretmocerus</taxon>
    </lineage>
</organism>
<dbReference type="Proteomes" id="UP001239111">
    <property type="component" value="Chromosome 2"/>
</dbReference>
<accession>A0ACC2NWZ8</accession>
<gene>
    <name evidence="1" type="ORF">QAD02_011423</name>
</gene>
<reference evidence="1" key="1">
    <citation type="submission" date="2023-04" db="EMBL/GenBank/DDBJ databases">
        <title>A chromosome-level genome assembly of the parasitoid wasp Eretmocerus hayati.</title>
        <authorList>
            <person name="Zhong Y."/>
            <person name="Liu S."/>
            <person name="Liu Y."/>
        </authorList>
    </citation>
    <scope>NUCLEOTIDE SEQUENCE</scope>
    <source>
        <strain evidence="1">ZJU_SS_LIU_2023</strain>
    </source>
</reference>
<proteinExistence type="predicted"/>
<evidence type="ECO:0000313" key="2">
    <source>
        <dbReference type="Proteomes" id="UP001239111"/>
    </source>
</evidence>
<name>A0ACC2NWZ8_9HYME</name>
<sequence>MQVQEPTIPEVSVISDKSARQYKLTSCNSLSGRTRRKTRSTRRRLNALVNNVSLHFSDSDSEGELATRAITPTNPDKNFLQPVISVTLDNDDSSICSERRSSFVENLTDVDEIYPSDGENGIIDEKPRKSLTVVEQPHLLSETDYEDVSNDEEEEAPILIEPRNDILVDFNGETITTKEGDGPFSVEVRNQMSVDDDAPVFQSQTPDIVIMPTTDSEEMEASDEDEEEAACALSEPFEPLDVQAASQIVMKNVDKSEQQFLAVKDPDDAVSDSLTDVEDIE</sequence>